<feature type="transmembrane region" description="Helical" evidence="1">
    <location>
        <begin position="43"/>
        <end position="61"/>
    </location>
</feature>
<feature type="transmembrane region" description="Helical" evidence="1">
    <location>
        <begin position="68"/>
        <end position="86"/>
    </location>
</feature>
<accession>A0ABR5YVM9</accession>
<comment type="caution">
    <text evidence="2">The sequence shown here is derived from an EMBL/GenBank/DDBJ whole genome shotgun (WGS) entry which is preliminary data.</text>
</comment>
<gene>
    <name evidence="2" type="ORF">G7026_01355</name>
</gene>
<evidence type="ECO:0000313" key="3">
    <source>
        <dbReference type="Proteomes" id="UP000786387"/>
    </source>
</evidence>
<evidence type="ECO:0000313" key="2">
    <source>
        <dbReference type="EMBL" id="MBA1271992.1"/>
    </source>
</evidence>
<sequence length="243" mass="27262">MTDSQNAPAQHKPRPLIDLAVSILIPSLILMKLSGEERLGPDGALLLALAFPLGWGALELIQYRKFNWIALLGLVSVLLTGGIGLLKLDPQWLAIKEATIPGILGIVVLASTRTRYPLIRTMLYNPKVLNVDKIHQQLERNGQVEHFETRLQRATYWLSGTFFFSSFMNYVLAKWIVHSPAGSEAFNEELGRMTLLSYPMIAIPSMMMMMGIFYFLWRTIHGLTGLSLEDIMATSSQKEPFQG</sequence>
<keyword evidence="1" id="KW-0472">Membrane</keyword>
<proteinExistence type="predicted"/>
<feature type="transmembrane region" description="Helical" evidence="1">
    <location>
        <begin position="92"/>
        <end position="112"/>
    </location>
</feature>
<keyword evidence="1" id="KW-0812">Transmembrane</keyword>
<dbReference type="Proteomes" id="UP000786387">
    <property type="component" value="Unassembled WGS sequence"/>
</dbReference>
<keyword evidence="3" id="KW-1185">Reference proteome</keyword>
<dbReference type="EMBL" id="JAAMRF010000001">
    <property type="protein sequence ID" value="MBA1271992.1"/>
    <property type="molecule type" value="Genomic_DNA"/>
</dbReference>
<name>A0ABR5YVM9_9GAMM</name>
<feature type="transmembrane region" description="Helical" evidence="1">
    <location>
        <begin position="196"/>
        <end position="217"/>
    </location>
</feature>
<dbReference type="RefSeq" id="WP_181068846.1">
    <property type="nucleotide sequence ID" value="NZ_JAAMRF010000001.1"/>
</dbReference>
<feature type="transmembrane region" description="Helical" evidence="1">
    <location>
        <begin position="156"/>
        <end position="176"/>
    </location>
</feature>
<dbReference type="NCBIfam" id="NF041646">
    <property type="entry name" value="VC0807_fam"/>
    <property type="match status" value="1"/>
</dbReference>
<keyword evidence="1" id="KW-1133">Transmembrane helix</keyword>
<reference evidence="2 3" key="1">
    <citation type="submission" date="2020-02" db="EMBL/GenBank/DDBJ databases">
        <title>Synteny-based analysis reveals conserved mechanism for high triclosan tolerance in Pseudomonas, as well as instances of horizontal transfer.</title>
        <authorList>
            <person name="Mcfarland A.G."/>
            <person name="Bertucci H.K."/>
            <person name="Litmann E."/>
            <person name="Shen J."/>
            <person name="Huttenhower C."/>
            <person name="Hartmann E.M."/>
        </authorList>
    </citation>
    <scope>NUCLEOTIDE SEQUENCE [LARGE SCALE GENOMIC DNA]</scope>
    <source>
        <strain evidence="2 3">115A1</strain>
    </source>
</reference>
<organism evidence="2 3">
    <name type="scientific">Stutzerimonas azotifigens</name>
    <dbReference type="NCBI Taxonomy" id="291995"/>
    <lineage>
        <taxon>Bacteria</taxon>
        <taxon>Pseudomonadati</taxon>
        <taxon>Pseudomonadota</taxon>
        <taxon>Gammaproteobacteria</taxon>
        <taxon>Pseudomonadales</taxon>
        <taxon>Pseudomonadaceae</taxon>
        <taxon>Stutzerimonas</taxon>
    </lineage>
</organism>
<evidence type="ECO:0000256" key="1">
    <source>
        <dbReference type="SAM" id="Phobius"/>
    </source>
</evidence>
<dbReference type="InterPro" id="IPR016870">
    <property type="entry name" value="UCP028137"/>
</dbReference>
<protein>
    <submittedName>
        <fullName evidence="2">MFS transporter</fullName>
    </submittedName>
</protein>
<dbReference type="PIRSF" id="PIRSF028137">
    <property type="entry name" value="UCP028137"/>
    <property type="match status" value="1"/>
</dbReference>